<comment type="caution">
    <text evidence="11">The sequence shown here is derived from an EMBL/GenBank/DDBJ whole genome shotgun (WGS) entry which is preliminary data.</text>
</comment>
<dbReference type="InterPro" id="IPR002934">
    <property type="entry name" value="Polymerase_NTP_transf_dom"/>
</dbReference>
<keyword evidence="3" id="KW-0808">Transferase</keyword>
<evidence type="ECO:0000256" key="4">
    <source>
        <dbReference type="ARBA" id="ARBA00022695"/>
    </source>
</evidence>
<comment type="similarity">
    <text evidence="9">Belongs to the MntA antitoxin family.</text>
</comment>
<evidence type="ECO:0000256" key="1">
    <source>
        <dbReference type="ARBA" id="ARBA00001946"/>
    </source>
</evidence>
<gene>
    <name evidence="11" type="ORF">EZS27_010991</name>
</gene>
<keyword evidence="4" id="KW-0548">Nucleotidyltransferase</keyword>
<keyword evidence="7" id="KW-0067">ATP-binding</keyword>
<evidence type="ECO:0000256" key="8">
    <source>
        <dbReference type="ARBA" id="ARBA00022842"/>
    </source>
</evidence>
<dbReference type="InterPro" id="IPR043519">
    <property type="entry name" value="NT_sf"/>
</dbReference>
<keyword evidence="5" id="KW-0479">Metal-binding</keyword>
<comment type="cofactor">
    <cofactor evidence="1">
        <name>Mg(2+)</name>
        <dbReference type="ChEBI" id="CHEBI:18420"/>
    </cofactor>
</comment>
<keyword evidence="6" id="KW-0547">Nucleotide-binding</keyword>
<dbReference type="PANTHER" id="PTHR33571:SF12">
    <property type="entry name" value="BSL3053 PROTEIN"/>
    <property type="match status" value="1"/>
</dbReference>
<feature type="domain" description="Polymerase nucleotidyl transferase" evidence="10">
    <location>
        <begin position="13"/>
        <end position="98"/>
    </location>
</feature>
<dbReference type="EMBL" id="SNRY01000406">
    <property type="protein sequence ID" value="KAA6341185.1"/>
    <property type="molecule type" value="Genomic_DNA"/>
</dbReference>
<dbReference type="GO" id="GO:0016779">
    <property type="term" value="F:nucleotidyltransferase activity"/>
    <property type="evidence" value="ECO:0007669"/>
    <property type="project" value="UniProtKB-KW"/>
</dbReference>
<dbReference type="GO" id="GO:0046872">
    <property type="term" value="F:metal ion binding"/>
    <property type="evidence" value="ECO:0007669"/>
    <property type="project" value="UniProtKB-KW"/>
</dbReference>
<evidence type="ECO:0000256" key="6">
    <source>
        <dbReference type="ARBA" id="ARBA00022741"/>
    </source>
</evidence>
<accession>A0A5J4S701</accession>
<dbReference type="Pfam" id="PF01909">
    <property type="entry name" value="NTP_transf_2"/>
    <property type="match status" value="1"/>
</dbReference>
<sequence>MIQIESYRTGIMQLCDKNKVIKKLYFFGSVLTPRFDAMSSDIDVLIETEDMIPEEKGENLIALWDGLEKLFNRKVDLLTENSLRNPFLKKEIEQTRKLIYDGQSKQVFI</sequence>
<evidence type="ECO:0000259" key="10">
    <source>
        <dbReference type="Pfam" id="PF01909"/>
    </source>
</evidence>
<protein>
    <recommendedName>
        <fullName evidence="10">Polymerase nucleotidyl transferase domain-containing protein</fullName>
    </recommendedName>
</protein>
<dbReference type="InterPro" id="IPR052038">
    <property type="entry name" value="Type-VII_TA_antitoxin"/>
</dbReference>
<reference evidence="11" key="1">
    <citation type="submission" date="2019-03" db="EMBL/GenBank/DDBJ databases">
        <title>Single cell metagenomics reveals metabolic interactions within the superorganism composed of flagellate Streblomastix strix and complex community of Bacteroidetes bacteria on its surface.</title>
        <authorList>
            <person name="Treitli S.C."/>
            <person name="Kolisko M."/>
            <person name="Husnik F."/>
            <person name="Keeling P."/>
            <person name="Hampl V."/>
        </authorList>
    </citation>
    <scope>NUCLEOTIDE SEQUENCE</scope>
    <source>
        <strain evidence="11">STM</strain>
    </source>
</reference>
<evidence type="ECO:0000256" key="3">
    <source>
        <dbReference type="ARBA" id="ARBA00022679"/>
    </source>
</evidence>
<name>A0A5J4S701_9ZZZZ</name>
<dbReference type="PANTHER" id="PTHR33571">
    <property type="entry name" value="SSL8005 PROTEIN"/>
    <property type="match status" value="1"/>
</dbReference>
<evidence type="ECO:0000256" key="7">
    <source>
        <dbReference type="ARBA" id="ARBA00022840"/>
    </source>
</evidence>
<evidence type="ECO:0000313" key="11">
    <source>
        <dbReference type="EMBL" id="KAA6341185.1"/>
    </source>
</evidence>
<proteinExistence type="inferred from homology"/>
<dbReference type="CDD" id="cd05403">
    <property type="entry name" value="NT_KNTase_like"/>
    <property type="match status" value="1"/>
</dbReference>
<evidence type="ECO:0000256" key="2">
    <source>
        <dbReference type="ARBA" id="ARBA00022649"/>
    </source>
</evidence>
<dbReference type="GO" id="GO:0005524">
    <property type="term" value="F:ATP binding"/>
    <property type="evidence" value="ECO:0007669"/>
    <property type="project" value="UniProtKB-KW"/>
</dbReference>
<dbReference type="Gene3D" id="3.30.460.10">
    <property type="entry name" value="Beta Polymerase, domain 2"/>
    <property type="match status" value="1"/>
</dbReference>
<dbReference type="AlphaFoldDB" id="A0A5J4S701"/>
<organism evidence="11">
    <name type="scientific">termite gut metagenome</name>
    <dbReference type="NCBI Taxonomy" id="433724"/>
    <lineage>
        <taxon>unclassified sequences</taxon>
        <taxon>metagenomes</taxon>
        <taxon>organismal metagenomes</taxon>
    </lineage>
</organism>
<keyword evidence="8" id="KW-0460">Magnesium</keyword>
<evidence type="ECO:0000256" key="5">
    <source>
        <dbReference type="ARBA" id="ARBA00022723"/>
    </source>
</evidence>
<dbReference type="SUPFAM" id="SSF81301">
    <property type="entry name" value="Nucleotidyltransferase"/>
    <property type="match status" value="1"/>
</dbReference>
<keyword evidence="2" id="KW-1277">Toxin-antitoxin system</keyword>
<evidence type="ECO:0000256" key="9">
    <source>
        <dbReference type="ARBA" id="ARBA00038276"/>
    </source>
</evidence>